<dbReference type="InterPro" id="IPR006195">
    <property type="entry name" value="aa-tRNA-synth_II"/>
</dbReference>
<evidence type="ECO:0000256" key="11">
    <source>
        <dbReference type="ARBA" id="ARBA00031900"/>
    </source>
</evidence>
<comment type="caution">
    <text evidence="14">The sequence shown here is derived from an EMBL/GenBank/DDBJ whole genome shotgun (WGS) entry which is preliminary data.</text>
</comment>
<evidence type="ECO:0000313" key="14">
    <source>
        <dbReference type="EMBL" id="OMH86063.1"/>
    </source>
</evidence>
<dbReference type="InterPro" id="IPR036621">
    <property type="entry name" value="Anticodon-bd_dom_sf"/>
</dbReference>
<dbReference type="GO" id="GO:0005759">
    <property type="term" value="C:mitochondrial matrix"/>
    <property type="evidence" value="ECO:0007669"/>
    <property type="project" value="UniProtKB-SubCell"/>
</dbReference>
<dbReference type="CDD" id="cd00771">
    <property type="entry name" value="ThrRS_core"/>
    <property type="match status" value="1"/>
</dbReference>
<dbReference type="EMBL" id="LSSK01000019">
    <property type="protein sequence ID" value="OMH86063.1"/>
    <property type="molecule type" value="Genomic_DNA"/>
</dbReference>
<reference evidence="15" key="1">
    <citation type="submission" date="2017-01" db="EMBL/GenBank/DDBJ databases">
        <authorList>
            <person name="Wang Y."/>
            <person name="White M."/>
            <person name="Kvist S."/>
            <person name="Moncalvo J.-M."/>
        </authorList>
    </citation>
    <scope>NUCLEOTIDE SEQUENCE [LARGE SCALE GENOMIC DNA]</scope>
    <source>
        <strain evidence="15">COL-18-3</strain>
    </source>
</reference>
<dbReference type="OrthoDB" id="5423599at2759"/>
<dbReference type="NCBIfam" id="TIGR00418">
    <property type="entry name" value="thrS"/>
    <property type="match status" value="1"/>
</dbReference>
<dbReference type="InterPro" id="IPR002320">
    <property type="entry name" value="Thr-tRNA-ligase_IIa"/>
</dbReference>
<evidence type="ECO:0000256" key="10">
    <source>
        <dbReference type="ARBA" id="ARBA00023146"/>
    </source>
</evidence>
<dbReference type="FunFam" id="3.30.930.10:FF:000039">
    <property type="entry name" value="Threonyl-tRNA synthetase, mitochondrial"/>
    <property type="match status" value="1"/>
</dbReference>
<keyword evidence="5" id="KW-0547">Nucleotide-binding</keyword>
<name>A0A1R1PYM9_ZANCU</name>
<evidence type="ECO:0000256" key="9">
    <source>
        <dbReference type="ARBA" id="ARBA00023128"/>
    </source>
</evidence>
<dbReference type="GO" id="GO:0004829">
    <property type="term" value="F:threonine-tRNA ligase activity"/>
    <property type="evidence" value="ECO:0007669"/>
    <property type="project" value="UniProtKB-EC"/>
</dbReference>
<keyword evidence="8" id="KW-0809">Transit peptide</keyword>
<keyword evidence="9" id="KW-0496">Mitochondrion</keyword>
<dbReference type="InterPro" id="IPR045864">
    <property type="entry name" value="aa-tRNA-synth_II/BPL/LPL"/>
</dbReference>
<dbReference type="GO" id="GO:0006435">
    <property type="term" value="P:threonyl-tRNA aminoacylation"/>
    <property type="evidence" value="ECO:0007669"/>
    <property type="project" value="InterPro"/>
</dbReference>
<evidence type="ECO:0000256" key="1">
    <source>
        <dbReference type="ARBA" id="ARBA00004305"/>
    </source>
</evidence>
<organism evidence="14 15">
    <name type="scientific">Zancudomyces culisetae</name>
    <name type="common">Gut fungus</name>
    <name type="synonym">Smittium culisetae</name>
    <dbReference type="NCBI Taxonomy" id="1213189"/>
    <lineage>
        <taxon>Eukaryota</taxon>
        <taxon>Fungi</taxon>
        <taxon>Fungi incertae sedis</taxon>
        <taxon>Zoopagomycota</taxon>
        <taxon>Kickxellomycotina</taxon>
        <taxon>Harpellomycetes</taxon>
        <taxon>Harpellales</taxon>
        <taxon>Legeriomycetaceae</taxon>
        <taxon>Zancudomyces</taxon>
    </lineage>
</organism>
<evidence type="ECO:0000256" key="7">
    <source>
        <dbReference type="ARBA" id="ARBA00022917"/>
    </source>
</evidence>
<evidence type="ECO:0000256" key="5">
    <source>
        <dbReference type="ARBA" id="ARBA00022741"/>
    </source>
</evidence>
<comment type="subcellular location">
    <subcellularLocation>
        <location evidence="1">Mitochondrion matrix</location>
    </subcellularLocation>
</comment>
<dbReference type="PROSITE" id="PS50862">
    <property type="entry name" value="AA_TRNA_LIGASE_II"/>
    <property type="match status" value="1"/>
</dbReference>
<dbReference type="PRINTS" id="PR01047">
    <property type="entry name" value="TRNASYNTHTHR"/>
</dbReference>
<dbReference type="Gene3D" id="3.30.930.10">
    <property type="entry name" value="Bira Bifunctional Protein, Domain 2"/>
    <property type="match status" value="1"/>
</dbReference>
<keyword evidence="7" id="KW-0648">Protein biosynthesis</keyword>
<evidence type="ECO:0000256" key="6">
    <source>
        <dbReference type="ARBA" id="ARBA00022840"/>
    </source>
</evidence>
<dbReference type="PANTHER" id="PTHR11451">
    <property type="entry name" value="THREONINE-TRNA LIGASE"/>
    <property type="match status" value="1"/>
</dbReference>
<evidence type="ECO:0000259" key="13">
    <source>
        <dbReference type="PROSITE" id="PS50862"/>
    </source>
</evidence>
<dbReference type="Gene3D" id="3.40.50.800">
    <property type="entry name" value="Anticodon-binding domain"/>
    <property type="match status" value="1"/>
</dbReference>
<evidence type="ECO:0000313" key="15">
    <source>
        <dbReference type="Proteomes" id="UP000188320"/>
    </source>
</evidence>
<gene>
    <name evidence="14" type="ORF">AX774_g378</name>
</gene>
<comment type="catalytic activity">
    <reaction evidence="12">
        <text>tRNA(Thr) + L-threonine + ATP = L-threonyl-tRNA(Thr) + AMP + diphosphate + H(+)</text>
        <dbReference type="Rhea" id="RHEA:24624"/>
        <dbReference type="Rhea" id="RHEA-COMP:9670"/>
        <dbReference type="Rhea" id="RHEA-COMP:9704"/>
        <dbReference type="ChEBI" id="CHEBI:15378"/>
        <dbReference type="ChEBI" id="CHEBI:30616"/>
        <dbReference type="ChEBI" id="CHEBI:33019"/>
        <dbReference type="ChEBI" id="CHEBI:57926"/>
        <dbReference type="ChEBI" id="CHEBI:78442"/>
        <dbReference type="ChEBI" id="CHEBI:78534"/>
        <dbReference type="ChEBI" id="CHEBI:456215"/>
        <dbReference type="EC" id="6.1.1.3"/>
    </reaction>
</comment>
<dbReference type="Proteomes" id="UP000188320">
    <property type="component" value="Unassembled WGS sequence"/>
</dbReference>
<keyword evidence="4 14" id="KW-0436">Ligase</keyword>
<dbReference type="InterPro" id="IPR002314">
    <property type="entry name" value="aa-tRNA-synt_IIb"/>
</dbReference>
<dbReference type="EC" id="6.1.1.3" evidence="3"/>
<dbReference type="Pfam" id="PF00587">
    <property type="entry name" value="tRNA-synt_2b"/>
    <property type="match status" value="1"/>
</dbReference>
<evidence type="ECO:0000256" key="4">
    <source>
        <dbReference type="ARBA" id="ARBA00022598"/>
    </source>
</evidence>
<accession>A0A1R1PYM9</accession>
<evidence type="ECO:0000256" key="12">
    <source>
        <dbReference type="ARBA" id="ARBA00049515"/>
    </source>
</evidence>
<comment type="similarity">
    <text evidence="2">Belongs to the class-II aminoacyl-tRNA synthetase family.</text>
</comment>
<feature type="domain" description="Aminoacyl-transfer RNA synthetases class-II family profile" evidence="13">
    <location>
        <begin position="116"/>
        <end position="392"/>
    </location>
</feature>
<dbReference type="SUPFAM" id="SSF55681">
    <property type="entry name" value="Class II aaRS and biotin synthetases"/>
    <property type="match status" value="1"/>
</dbReference>
<keyword evidence="10" id="KW-0030">Aminoacyl-tRNA synthetase</keyword>
<dbReference type="InterPro" id="IPR033728">
    <property type="entry name" value="ThrRS_core"/>
</dbReference>
<protein>
    <recommendedName>
        <fullName evidence="3">threonine--tRNA ligase</fullName>
        <ecNumber evidence="3">6.1.1.3</ecNumber>
    </recommendedName>
    <alternativeName>
        <fullName evidence="11">Threonyl-tRNA synthetase</fullName>
    </alternativeName>
</protein>
<evidence type="ECO:0000256" key="2">
    <source>
        <dbReference type="ARBA" id="ARBA00008226"/>
    </source>
</evidence>
<evidence type="ECO:0000256" key="8">
    <source>
        <dbReference type="ARBA" id="ARBA00022946"/>
    </source>
</evidence>
<evidence type="ECO:0000256" key="3">
    <source>
        <dbReference type="ARBA" id="ARBA00013163"/>
    </source>
</evidence>
<sequence length="546" mass="62667">MQAGIRLYKCENTVDVLESPLVQNMGQLGYEHGLKYGSCHYYVDRKRDNEKMTVETTTKDPIFNRIYGVSFSTKELRKNYVVYLASLAKINHRAISRTQDLFLVHKTSPGSPIFLPAGTRLFNRLVQLMRSKYEEYEFQEIITPLMFNKELWETSGHWENYKNDMYAVVDANPNDTAGPAVPEVGLKPMNCPSHCLVYKSAPKSANDLPLRYADFTALHRNEPSGTLVGLTRVRKFHQDDGHIFCSFDDIGKEISKQLQMIAEVYSILRFDNYSLSLSTRPEKHIGTSDTWDRAESLLKTALDTSGIAYDIKHGDGAFYGPKIDIDVRDAYGRRHQTATIQLDFQLPERFNLYYSNADGSAKSRPVIIHRAVLGSLERMMALLIEYYEGRWPFWISPRQAIVIPTIDDSTSVKDKGIILEYADTVKRLLSGGSNSVKYLDRLYPATNTGVNSNISSQPNQNNPDTTSIRMKNYSFHVDFEKNYHQPTYKIKNRAKELNYNYHITVGLDNAQNKTINVKNYIENKNLGTIQIKDLQQEFMNKMDHYK</sequence>
<keyword evidence="6" id="KW-0067">ATP-binding</keyword>
<dbReference type="AlphaFoldDB" id="A0A1R1PYM9"/>
<dbReference type="PANTHER" id="PTHR11451:SF50">
    <property type="entry name" value="THREONINE--TRNA LIGASE, MITOCHONDRIAL"/>
    <property type="match status" value="1"/>
</dbReference>
<keyword evidence="15" id="KW-1185">Reference proteome</keyword>
<proteinExistence type="inferred from homology"/>
<dbReference type="GO" id="GO:0005524">
    <property type="term" value="F:ATP binding"/>
    <property type="evidence" value="ECO:0007669"/>
    <property type="project" value="UniProtKB-KW"/>
</dbReference>